<dbReference type="Gene3D" id="3.40.50.1860">
    <property type="match status" value="1"/>
</dbReference>
<sequence>MNKKEKRPTVLFFDSGVGGFSVYREAKKTITKLALSLLF</sequence>
<dbReference type="InterPro" id="IPR001920">
    <property type="entry name" value="Asp/Glu_race"/>
</dbReference>
<gene>
    <name evidence="1" type="ORF">NCTC11872_01510</name>
</gene>
<proteinExistence type="predicted"/>
<evidence type="ECO:0000313" key="2">
    <source>
        <dbReference type="Proteomes" id="UP000249936"/>
    </source>
</evidence>
<protein>
    <submittedName>
        <fullName evidence="1">Glutamate racemase</fullName>
    </submittedName>
</protein>
<organism evidence="1 2">
    <name type="scientific">Haemophilus influenzae</name>
    <dbReference type="NCBI Taxonomy" id="727"/>
    <lineage>
        <taxon>Bacteria</taxon>
        <taxon>Pseudomonadati</taxon>
        <taxon>Pseudomonadota</taxon>
        <taxon>Gammaproteobacteria</taxon>
        <taxon>Pasteurellales</taxon>
        <taxon>Pasteurellaceae</taxon>
        <taxon>Haemophilus</taxon>
    </lineage>
</organism>
<dbReference type="GO" id="GO:0016855">
    <property type="term" value="F:racemase and epimerase activity, acting on amino acids and derivatives"/>
    <property type="evidence" value="ECO:0007669"/>
    <property type="project" value="InterPro"/>
</dbReference>
<dbReference type="EMBL" id="UASK01000006">
    <property type="protein sequence ID" value="SPX41892.1"/>
    <property type="molecule type" value="Genomic_DNA"/>
</dbReference>
<evidence type="ECO:0000313" key="1">
    <source>
        <dbReference type="EMBL" id="SPX41892.1"/>
    </source>
</evidence>
<dbReference type="Proteomes" id="UP000249936">
    <property type="component" value="Unassembled WGS sequence"/>
</dbReference>
<accession>A0A2X1QNL7</accession>
<reference evidence="1 2" key="1">
    <citation type="submission" date="2018-06" db="EMBL/GenBank/DDBJ databases">
        <authorList>
            <consortium name="Pathogen Informatics"/>
            <person name="Doyle S."/>
        </authorList>
    </citation>
    <scope>NUCLEOTIDE SEQUENCE [LARGE SCALE GENOMIC DNA]</scope>
    <source>
        <strain evidence="1 2">NCTC11872</strain>
    </source>
</reference>
<name>A0A2X1QNL7_HAEIF</name>
<dbReference type="AlphaFoldDB" id="A0A2X1QNL7"/>